<name>A0A5R9EAA7_9ACTN</name>
<dbReference type="GO" id="GO:0005886">
    <property type="term" value="C:plasma membrane"/>
    <property type="evidence" value="ECO:0007669"/>
    <property type="project" value="UniProtKB-SubCell"/>
</dbReference>
<proteinExistence type="predicted"/>
<feature type="transmembrane region" description="Helical" evidence="7">
    <location>
        <begin position="282"/>
        <end position="302"/>
    </location>
</feature>
<protein>
    <submittedName>
        <fullName evidence="8">MFS transporter</fullName>
    </submittedName>
</protein>
<keyword evidence="2" id="KW-1003">Cell membrane</keyword>
<evidence type="ECO:0000256" key="5">
    <source>
        <dbReference type="ARBA" id="ARBA00023136"/>
    </source>
</evidence>
<evidence type="ECO:0000256" key="6">
    <source>
        <dbReference type="SAM" id="MobiDB-lite"/>
    </source>
</evidence>
<reference evidence="8 9" key="1">
    <citation type="submission" date="2019-05" db="EMBL/GenBank/DDBJ databases">
        <title>Streptomyces marianii sp. nov., a novel marine actinomycete from southern coast of India.</title>
        <authorList>
            <person name="Iniyan A.M."/>
            <person name="Wink J."/>
            <person name="Ramprasad E."/>
            <person name="Ramana C.V."/>
            <person name="Bunk B."/>
            <person name="Sproer C."/>
            <person name="Joseph F.-J.R.S."/>
            <person name="Vincent S.G.P."/>
        </authorList>
    </citation>
    <scope>NUCLEOTIDE SEQUENCE [LARGE SCALE GENOMIC DNA]</scope>
    <source>
        <strain evidence="8 9">ICN19</strain>
    </source>
</reference>
<dbReference type="SUPFAM" id="SSF103473">
    <property type="entry name" value="MFS general substrate transporter"/>
    <property type="match status" value="1"/>
</dbReference>
<organism evidence="8 9">
    <name type="scientific">Streptomyces marianii</name>
    <dbReference type="NCBI Taxonomy" id="1817406"/>
    <lineage>
        <taxon>Bacteria</taxon>
        <taxon>Bacillati</taxon>
        <taxon>Actinomycetota</taxon>
        <taxon>Actinomycetes</taxon>
        <taxon>Kitasatosporales</taxon>
        <taxon>Streptomycetaceae</taxon>
        <taxon>Streptomyces</taxon>
    </lineage>
</organism>
<evidence type="ECO:0000256" key="2">
    <source>
        <dbReference type="ARBA" id="ARBA00022475"/>
    </source>
</evidence>
<feature type="transmembrane region" description="Helical" evidence="7">
    <location>
        <begin position="308"/>
        <end position="327"/>
    </location>
</feature>
<dbReference type="PANTHER" id="PTHR23513:SF11">
    <property type="entry name" value="STAPHYLOFERRIN A TRANSPORTER"/>
    <property type="match status" value="1"/>
</dbReference>
<feature type="region of interest" description="Disordered" evidence="6">
    <location>
        <begin position="406"/>
        <end position="446"/>
    </location>
</feature>
<feature type="transmembrane region" description="Helical" evidence="7">
    <location>
        <begin position="339"/>
        <end position="362"/>
    </location>
</feature>
<accession>A0A5R9EAA7</accession>
<feature type="transmembrane region" description="Helical" evidence="7">
    <location>
        <begin position="45"/>
        <end position="69"/>
    </location>
</feature>
<dbReference type="AlphaFoldDB" id="A0A5R9EAA7"/>
<feature type="transmembrane region" description="Helical" evidence="7">
    <location>
        <begin position="218"/>
        <end position="236"/>
    </location>
</feature>
<feature type="transmembrane region" description="Helical" evidence="7">
    <location>
        <begin position="256"/>
        <end position="275"/>
    </location>
</feature>
<evidence type="ECO:0000256" key="3">
    <source>
        <dbReference type="ARBA" id="ARBA00022692"/>
    </source>
</evidence>
<gene>
    <name evidence="8" type="ORF">FEF34_20595</name>
</gene>
<dbReference type="EMBL" id="VAWE01000001">
    <property type="protein sequence ID" value="TLQ45124.1"/>
    <property type="molecule type" value="Genomic_DNA"/>
</dbReference>
<keyword evidence="5 7" id="KW-0472">Membrane</keyword>
<dbReference type="OrthoDB" id="3539228at2"/>
<evidence type="ECO:0000313" key="8">
    <source>
        <dbReference type="EMBL" id="TLQ45124.1"/>
    </source>
</evidence>
<evidence type="ECO:0000256" key="4">
    <source>
        <dbReference type="ARBA" id="ARBA00022989"/>
    </source>
</evidence>
<keyword evidence="4 7" id="KW-1133">Transmembrane helix</keyword>
<dbReference type="Proteomes" id="UP000305921">
    <property type="component" value="Unassembled WGS sequence"/>
</dbReference>
<feature type="transmembrane region" description="Helical" evidence="7">
    <location>
        <begin position="374"/>
        <end position="392"/>
    </location>
</feature>
<dbReference type="InterPro" id="IPR036259">
    <property type="entry name" value="MFS_trans_sf"/>
</dbReference>
<evidence type="ECO:0000256" key="7">
    <source>
        <dbReference type="SAM" id="Phobius"/>
    </source>
</evidence>
<feature type="transmembrane region" description="Helical" evidence="7">
    <location>
        <begin position="146"/>
        <end position="168"/>
    </location>
</feature>
<feature type="transmembrane region" description="Helical" evidence="7">
    <location>
        <begin position="12"/>
        <end position="39"/>
    </location>
</feature>
<evidence type="ECO:0000313" key="9">
    <source>
        <dbReference type="Proteomes" id="UP000305921"/>
    </source>
</evidence>
<dbReference type="RefSeq" id="WP_138054476.1">
    <property type="nucleotide sequence ID" value="NZ_VAWE01000001.1"/>
</dbReference>
<feature type="transmembrane region" description="Helical" evidence="7">
    <location>
        <begin position="76"/>
        <end position="99"/>
    </location>
</feature>
<comment type="subcellular location">
    <subcellularLocation>
        <location evidence="1">Cell membrane</location>
        <topology evidence="1">Multi-pass membrane protein</topology>
    </subcellularLocation>
</comment>
<feature type="transmembrane region" description="Helical" evidence="7">
    <location>
        <begin position="174"/>
        <end position="194"/>
    </location>
</feature>
<feature type="transmembrane region" description="Helical" evidence="7">
    <location>
        <begin position="105"/>
        <end position="126"/>
    </location>
</feature>
<keyword evidence="3 7" id="KW-0812">Transmembrane</keyword>
<dbReference type="CDD" id="cd06173">
    <property type="entry name" value="MFS_MefA_like"/>
    <property type="match status" value="1"/>
</dbReference>
<dbReference type="PANTHER" id="PTHR23513">
    <property type="entry name" value="INTEGRAL MEMBRANE EFFLUX PROTEIN-RELATED"/>
    <property type="match status" value="1"/>
</dbReference>
<dbReference type="Pfam" id="PF07690">
    <property type="entry name" value="MFS_1"/>
    <property type="match status" value="1"/>
</dbReference>
<dbReference type="Gene3D" id="1.20.1250.20">
    <property type="entry name" value="MFS general substrate transporter like domains"/>
    <property type="match status" value="1"/>
</dbReference>
<comment type="caution">
    <text evidence="8">The sequence shown here is derived from an EMBL/GenBank/DDBJ whole genome shotgun (WGS) entry which is preliminary data.</text>
</comment>
<keyword evidence="9" id="KW-1185">Reference proteome</keyword>
<dbReference type="InterPro" id="IPR011701">
    <property type="entry name" value="MFS"/>
</dbReference>
<evidence type="ECO:0000256" key="1">
    <source>
        <dbReference type="ARBA" id="ARBA00004651"/>
    </source>
</evidence>
<dbReference type="GO" id="GO:0022857">
    <property type="term" value="F:transmembrane transporter activity"/>
    <property type="evidence" value="ECO:0007669"/>
    <property type="project" value="InterPro"/>
</dbReference>
<sequence>MPRSTSSWRPAFVRYVVGRGVSTAGTALVNVVLAFAVLAAGGDGFSVGLVLACSVLTQTLLIPVGGVVADRVDRRTVVVLGNAALAAAHGTTGLLLLLAPERVTVWMFAAAAVTTGAAGAAVHPAFQGLVVQLVPPTALQGANASLRLVLNLARIAVPGLGAVLATAFGHGQVLIAAAVAFGACSAVLAGLRVVTPPRAVGAVLTGAREGWAAFRSRPWLWGYALAGTVAVPLWLAGYQLLGPLVLSGRAGGQAHWGWAVSAFSGGMVLGSLIALRWRPRRVMLACVLVQLVWPLPLAVLAARPELPWLLASMLVGGVSLELAVVFYETARQQQVPEGLIGRVTSLSMFGETALVPLAYVLAGTVADRIGSTSVMWVCCAGILAVTVALLPVRDVRRLRRLPAAGRGVATAEAPGPDEFPESSGSGQSGGSAGEAKCLTRSPRPTGRRLAVDRACVVRGTAGHGTPGRVCAVHVAGEVS</sequence>